<protein>
    <submittedName>
        <fullName evidence="7">Aryl-phospho-beta-D-glucosidase BglH</fullName>
        <ecNumber evidence="7">3.2.1.86</ecNumber>
    </submittedName>
</protein>
<dbReference type="RefSeq" id="WP_106058763.1">
    <property type="nucleotide sequence ID" value="NZ_PVXQ01000005.1"/>
</dbReference>
<dbReference type="GO" id="GO:0005829">
    <property type="term" value="C:cytosol"/>
    <property type="evidence" value="ECO:0007669"/>
    <property type="project" value="TreeGrafter"/>
</dbReference>
<evidence type="ECO:0000313" key="7">
    <source>
        <dbReference type="EMBL" id="PRR83786.1"/>
    </source>
</evidence>
<name>A0A2T0BIR8_9CLOT</name>
<evidence type="ECO:0000256" key="4">
    <source>
        <dbReference type="PROSITE-ProRule" id="PRU10055"/>
    </source>
</evidence>
<dbReference type="EMBL" id="PVXQ01000005">
    <property type="protein sequence ID" value="PRR83786.1"/>
    <property type="molecule type" value="Genomic_DNA"/>
</dbReference>
<keyword evidence="3 6" id="KW-0326">Glycosidase</keyword>
<evidence type="ECO:0000256" key="5">
    <source>
        <dbReference type="RuleBase" id="RU003690"/>
    </source>
</evidence>
<dbReference type="PROSITE" id="PS00572">
    <property type="entry name" value="GLYCOSYL_HYDROL_F1_1"/>
    <property type="match status" value="1"/>
</dbReference>
<evidence type="ECO:0000256" key="3">
    <source>
        <dbReference type="ARBA" id="ARBA00023295"/>
    </source>
</evidence>
<dbReference type="AlphaFoldDB" id="A0A2T0BIR8"/>
<gene>
    <name evidence="7" type="primary">bglH_2</name>
    <name evidence="7" type="ORF">CLVI_07330</name>
</gene>
<dbReference type="SUPFAM" id="SSF51445">
    <property type="entry name" value="(Trans)glycosidases"/>
    <property type="match status" value="1"/>
</dbReference>
<dbReference type="PANTHER" id="PTHR10353">
    <property type="entry name" value="GLYCOSYL HYDROLASE"/>
    <property type="match status" value="1"/>
</dbReference>
<dbReference type="GO" id="GO:0008706">
    <property type="term" value="F:6-phospho-beta-glucosidase activity"/>
    <property type="evidence" value="ECO:0007669"/>
    <property type="project" value="UniProtKB-EC"/>
</dbReference>
<dbReference type="GO" id="GO:0016052">
    <property type="term" value="P:carbohydrate catabolic process"/>
    <property type="evidence" value="ECO:0007669"/>
    <property type="project" value="TreeGrafter"/>
</dbReference>
<accession>A0A2T0BIR8</accession>
<dbReference type="PRINTS" id="PR00131">
    <property type="entry name" value="GLHYDRLASE1"/>
</dbReference>
<dbReference type="OrthoDB" id="2339329at2"/>
<evidence type="ECO:0000256" key="6">
    <source>
        <dbReference type="RuleBase" id="RU004468"/>
    </source>
</evidence>
<feature type="active site" description="Nucleophile" evidence="4">
    <location>
        <position position="363"/>
    </location>
</feature>
<evidence type="ECO:0000256" key="2">
    <source>
        <dbReference type="ARBA" id="ARBA00022801"/>
    </source>
</evidence>
<dbReference type="EC" id="3.2.1.86" evidence="7"/>
<keyword evidence="8" id="KW-1185">Reference proteome</keyword>
<dbReference type="InterPro" id="IPR018120">
    <property type="entry name" value="Glyco_hydro_1_AS"/>
</dbReference>
<reference evidence="7 8" key="1">
    <citation type="submission" date="2018-03" db="EMBL/GenBank/DDBJ databases">
        <title>Genome sequence of Clostridium vincentii DSM 10228.</title>
        <authorList>
            <person name="Poehlein A."/>
            <person name="Daniel R."/>
        </authorList>
    </citation>
    <scope>NUCLEOTIDE SEQUENCE [LARGE SCALE GENOMIC DNA]</scope>
    <source>
        <strain evidence="7 8">DSM 10228</strain>
    </source>
</reference>
<dbReference type="InterPro" id="IPR001360">
    <property type="entry name" value="Glyco_hydro_1"/>
</dbReference>
<proteinExistence type="inferred from homology"/>
<keyword evidence="2 6" id="KW-0378">Hydrolase</keyword>
<dbReference type="PROSITE" id="PS00653">
    <property type="entry name" value="GLYCOSYL_HYDROL_F1_2"/>
    <property type="match status" value="1"/>
</dbReference>
<dbReference type="InterPro" id="IPR033132">
    <property type="entry name" value="GH_1_N_CS"/>
</dbReference>
<dbReference type="Pfam" id="PF00232">
    <property type="entry name" value="Glyco_hydro_1"/>
    <property type="match status" value="1"/>
</dbReference>
<evidence type="ECO:0000256" key="1">
    <source>
        <dbReference type="ARBA" id="ARBA00010838"/>
    </source>
</evidence>
<dbReference type="InterPro" id="IPR017853">
    <property type="entry name" value="GH"/>
</dbReference>
<comment type="caution">
    <text evidence="7">The sequence shown here is derived from an EMBL/GenBank/DDBJ whole genome shotgun (WGS) entry which is preliminary data.</text>
</comment>
<dbReference type="Proteomes" id="UP000239471">
    <property type="component" value="Unassembled WGS sequence"/>
</dbReference>
<organism evidence="7 8">
    <name type="scientific">Clostridium vincentii</name>
    <dbReference type="NCBI Taxonomy" id="52704"/>
    <lineage>
        <taxon>Bacteria</taxon>
        <taxon>Bacillati</taxon>
        <taxon>Bacillota</taxon>
        <taxon>Clostridia</taxon>
        <taxon>Eubacteriales</taxon>
        <taxon>Clostridiaceae</taxon>
        <taxon>Clostridium</taxon>
    </lineage>
</organism>
<comment type="similarity">
    <text evidence="1 5">Belongs to the glycosyl hydrolase 1 family.</text>
</comment>
<dbReference type="Gene3D" id="3.20.20.80">
    <property type="entry name" value="Glycosidases"/>
    <property type="match status" value="1"/>
</dbReference>
<dbReference type="FunFam" id="3.20.20.80:FF:000004">
    <property type="entry name" value="Beta-glucosidase 6-phospho-beta-glucosidase"/>
    <property type="match status" value="1"/>
</dbReference>
<evidence type="ECO:0000313" key="8">
    <source>
        <dbReference type="Proteomes" id="UP000239471"/>
    </source>
</evidence>
<dbReference type="PANTHER" id="PTHR10353:SF136">
    <property type="entry name" value="ARYL-PHOSPHO-BETA-D-GLUCOSIDASE BGLC"/>
    <property type="match status" value="1"/>
</dbReference>
<sequence length="463" mass="53001">MKNTNKLPKDFMWGGAVTSFQSEGAYNEGGKGLSIVDTRPVQEGHSNYNTAVDFYHNYKEDIALFEELGFNSYRTSISWARIFPDGEGEVNEEGLQFYDDLFDELLAKGIKPIITLYHFDIPLALAKKYNGFYSRKVIDLFEKYSKVVFNRYKDKVKHWITFNEQNSVFGGLNHYGTAPLEGMDKIAFTHQICHNLFVAHAKATKALHDIIPDAKMYGMINFIGIYPATCKPEDVLYAEKLKEFNLVFLHVFSKGEYPTYYTAPLENNNMMPKYEAGDLELIKENTVDALSISYYFTFIADTTKNSDSILFGESNDPTNMYALVSANPYLKSSEWGWAIDPIGLRIILKDIYSRYGLPIFIVENGIGANEELNENNTVNDDYRIDYLKRHIEEMKLAISEGVEVEGYLMWGSTDILSSGGQMSKRYGFVFVNRTDADIKDLKRYKKKSFAWFKKVIKSNGEVL</sequence>